<accession>A0AAV7WVU3</accession>
<feature type="compositionally biased region" description="Polar residues" evidence="1">
    <location>
        <begin position="103"/>
        <end position="115"/>
    </location>
</feature>
<dbReference type="Proteomes" id="UP001066276">
    <property type="component" value="Chromosome 1_1"/>
</dbReference>
<comment type="caution">
    <text evidence="2">The sequence shown here is derived from an EMBL/GenBank/DDBJ whole genome shotgun (WGS) entry which is preliminary data.</text>
</comment>
<feature type="region of interest" description="Disordered" evidence="1">
    <location>
        <begin position="1"/>
        <end position="41"/>
    </location>
</feature>
<evidence type="ECO:0000313" key="3">
    <source>
        <dbReference type="Proteomes" id="UP001066276"/>
    </source>
</evidence>
<proteinExistence type="predicted"/>
<gene>
    <name evidence="2" type="ORF">NDU88_004687</name>
</gene>
<feature type="compositionally biased region" description="Basic and acidic residues" evidence="1">
    <location>
        <begin position="17"/>
        <end position="30"/>
    </location>
</feature>
<feature type="compositionally biased region" description="Basic and acidic residues" evidence="1">
    <location>
        <begin position="81"/>
        <end position="94"/>
    </location>
</feature>
<organism evidence="2 3">
    <name type="scientific">Pleurodeles waltl</name>
    <name type="common">Iberian ribbed newt</name>
    <dbReference type="NCBI Taxonomy" id="8319"/>
    <lineage>
        <taxon>Eukaryota</taxon>
        <taxon>Metazoa</taxon>
        <taxon>Chordata</taxon>
        <taxon>Craniata</taxon>
        <taxon>Vertebrata</taxon>
        <taxon>Euteleostomi</taxon>
        <taxon>Amphibia</taxon>
        <taxon>Batrachia</taxon>
        <taxon>Caudata</taxon>
        <taxon>Salamandroidea</taxon>
        <taxon>Salamandridae</taxon>
        <taxon>Pleurodelinae</taxon>
        <taxon>Pleurodeles</taxon>
    </lineage>
</organism>
<protein>
    <submittedName>
        <fullName evidence="2">Uncharacterized protein</fullName>
    </submittedName>
</protein>
<name>A0AAV7WVU3_PLEWA</name>
<dbReference type="AlphaFoldDB" id="A0AAV7WVU3"/>
<dbReference type="EMBL" id="JANPWB010000001">
    <property type="protein sequence ID" value="KAJ1217092.1"/>
    <property type="molecule type" value="Genomic_DNA"/>
</dbReference>
<evidence type="ECO:0000313" key="2">
    <source>
        <dbReference type="EMBL" id="KAJ1217092.1"/>
    </source>
</evidence>
<feature type="compositionally biased region" description="Basic and acidic residues" evidence="1">
    <location>
        <begin position="1"/>
        <end position="10"/>
    </location>
</feature>
<keyword evidence="3" id="KW-1185">Reference proteome</keyword>
<evidence type="ECO:0000256" key="1">
    <source>
        <dbReference type="SAM" id="MobiDB-lite"/>
    </source>
</evidence>
<sequence>MPTRKEDGQRTRRRTRKTPECGRETMDGRKGPRCRAKREGKMRTLETACQENIANAWWDEAPFGTTEIEARPLRKKLSRKEKREQQQEYRDHLPPETPEPVPQTGTVLTITGTFR</sequence>
<feature type="region of interest" description="Disordered" evidence="1">
    <location>
        <begin position="65"/>
        <end position="115"/>
    </location>
</feature>
<reference evidence="2" key="1">
    <citation type="journal article" date="2022" name="bioRxiv">
        <title>Sequencing and chromosome-scale assembly of the giantPleurodeles waltlgenome.</title>
        <authorList>
            <person name="Brown T."/>
            <person name="Elewa A."/>
            <person name="Iarovenko S."/>
            <person name="Subramanian E."/>
            <person name="Araus A.J."/>
            <person name="Petzold A."/>
            <person name="Susuki M."/>
            <person name="Suzuki K.-i.T."/>
            <person name="Hayashi T."/>
            <person name="Toyoda A."/>
            <person name="Oliveira C."/>
            <person name="Osipova E."/>
            <person name="Leigh N.D."/>
            <person name="Simon A."/>
            <person name="Yun M.H."/>
        </authorList>
    </citation>
    <scope>NUCLEOTIDE SEQUENCE</scope>
    <source>
        <strain evidence="2">20211129_DDA</strain>
        <tissue evidence="2">Liver</tissue>
    </source>
</reference>